<dbReference type="GO" id="GO:0043546">
    <property type="term" value="F:molybdopterin cofactor binding"/>
    <property type="evidence" value="ECO:0007669"/>
    <property type="project" value="InterPro"/>
</dbReference>
<dbReference type="GO" id="GO:0046872">
    <property type="term" value="F:metal ion binding"/>
    <property type="evidence" value="ECO:0007669"/>
    <property type="project" value="UniProtKB-KW"/>
</dbReference>
<dbReference type="eggNOG" id="COG0243">
    <property type="taxonomic scope" value="Bacteria"/>
</dbReference>
<keyword evidence="4" id="KW-0411">Iron-sulfur</keyword>
<dbReference type="InterPro" id="IPR050612">
    <property type="entry name" value="Prok_Mopterin_Oxidored"/>
</dbReference>
<dbReference type="EMBL" id="JRYO01000228">
    <property type="protein sequence ID" value="KHE90885.1"/>
    <property type="molecule type" value="Genomic_DNA"/>
</dbReference>
<proteinExistence type="inferred from homology"/>
<organism evidence="6 7">
    <name type="scientific">Candidatus Scalindua brodae</name>
    <dbReference type="NCBI Taxonomy" id="237368"/>
    <lineage>
        <taxon>Bacteria</taxon>
        <taxon>Pseudomonadati</taxon>
        <taxon>Planctomycetota</taxon>
        <taxon>Candidatus Brocadiia</taxon>
        <taxon>Candidatus Brocadiales</taxon>
        <taxon>Candidatus Scalinduaceae</taxon>
        <taxon>Candidatus Scalindua</taxon>
    </lineage>
</organism>
<protein>
    <submittedName>
        <fullName evidence="6">Molybdopterin oxidoreductase, molybdopterin-containing subunit</fullName>
        <ecNumber evidence="6">1.-.-.-</ecNumber>
    </submittedName>
</protein>
<sequence>MLPSLFYFLLKIKFLSLNIYIKKTMKKYFSTCPRDCYDTCAMITTVEDGKAVKLQGNPKHPITRGFLCWKIQNALKFVYSPERLKRPLKRVGKKGTDNFKEITWKEAYREIAHQMENVQSRHGREAILPFHYYGHMGLLNKQLPQRIFTTLGTSNCSPTVCSNAGRTAMQYVYGGFWGLDPEEIPSSKLIIFWGLNGPWSNLHGYNMVKEAVRNGAKFYVIDPLKTGQLGKHLAIKPNTDGVLALGIANYLITSNMYDKEHVEKYTHGFEQFREVAEDFDLERVSRITGLSVDDIRELAEDLYRIRPSFIHLGFGIQKHLYGGEAARTIALLPPLVGGFRVHYSNTDREIDLAFLQGKHLISQEFPKTQKMRNMAQLGKLLEAEEIKFLFVFNTNPLVNLPNQALVKKGMESEDLFTVVHDIFLNDTCSYADIVLPAPSFLESFDIHICYYHNYLSINQKAIEPLGESKPNYQVFKELSAALGLNTQDLFPPEREVTEEFLSRSKAVDFALKDLEQDGFCKMKPRPQDEYLTPSGKIEMYSQLAEKSNISPLPGYYEEEKSRYPLQFLTVNHKRITRSQFHNIWQKEIEPIVLINNEDAKKKGIKEGDWVVLKNDQDTLNMKARPTRDIKQGVTLAYGGLWSKLCEGKGANTLTPDIVQDFGGNATYNSTYIEIEKL</sequence>
<dbReference type="AlphaFoldDB" id="A0A0B0EJN7"/>
<dbReference type="SMART" id="SM00926">
    <property type="entry name" value="Molybdop_Fe4S4"/>
    <property type="match status" value="1"/>
</dbReference>
<dbReference type="SUPFAM" id="SSF50692">
    <property type="entry name" value="ADC-like"/>
    <property type="match status" value="1"/>
</dbReference>
<feature type="domain" description="4Fe-4S Mo/W bis-MGD-type" evidence="5">
    <location>
        <begin position="25"/>
        <end position="82"/>
    </location>
</feature>
<evidence type="ECO:0000256" key="4">
    <source>
        <dbReference type="ARBA" id="ARBA00023014"/>
    </source>
</evidence>
<evidence type="ECO:0000256" key="3">
    <source>
        <dbReference type="ARBA" id="ARBA00023004"/>
    </source>
</evidence>
<dbReference type="PATRIC" id="fig|237368.3.peg.3628"/>
<reference evidence="6 7" key="1">
    <citation type="submission" date="2014-10" db="EMBL/GenBank/DDBJ databases">
        <title>Draft genome of anammox bacterium scalindua brodae, obtained using differential coverage binning of sequence data from two enrichment reactors.</title>
        <authorList>
            <person name="Speth D.R."/>
            <person name="Russ L."/>
            <person name="Kartal B."/>
            <person name="Op den Camp H.J."/>
            <person name="Dutilh B.E."/>
            <person name="Jetten M.S."/>
        </authorList>
    </citation>
    <scope>NUCLEOTIDE SEQUENCE [LARGE SCALE GENOMIC DNA]</scope>
    <source>
        <strain evidence="6">RU1</strain>
    </source>
</reference>
<accession>A0A0B0EJN7</accession>
<dbReference type="InterPro" id="IPR006656">
    <property type="entry name" value="Mopterin_OxRdtase"/>
</dbReference>
<dbReference type="Gene3D" id="3.40.228.10">
    <property type="entry name" value="Dimethylsulfoxide Reductase, domain 2"/>
    <property type="match status" value="1"/>
</dbReference>
<dbReference type="CDD" id="cd02766">
    <property type="entry name" value="MopB_3"/>
    <property type="match status" value="1"/>
</dbReference>
<dbReference type="GO" id="GO:0051536">
    <property type="term" value="F:iron-sulfur cluster binding"/>
    <property type="evidence" value="ECO:0007669"/>
    <property type="project" value="UniProtKB-KW"/>
</dbReference>
<evidence type="ECO:0000256" key="1">
    <source>
        <dbReference type="ARBA" id="ARBA00010312"/>
    </source>
</evidence>
<dbReference type="PANTHER" id="PTHR43742">
    <property type="entry name" value="TRIMETHYLAMINE-N-OXIDE REDUCTASE"/>
    <property type="match status" value="1"/>
</dbReference>
<dbReference type="Gene3D" id="2.40.40.20">
    <property type="match status" value="1"/>
</dbReference>
<name>A0A0B0EJN7_9BACT</name>
<dbReference type="Pfam" id="PF00384">
    <property type="entry name" value="Molybdopterin"/>
    <property type="match status" value="1"/>
</dbReference>
<dbReference type="Proteomes" id="UP000030652">
    <property type="component" value="Unassembled WGS sequence"/>
</dbReference>
<dbReference type="InterPro" id="IPR006963">
    <property type="entry name" value="Mopterin_OxRdtase_4Fe-4S_dom"/>
</dbReference>
<evidence type="ECO:0000259" key="5">
    <source>
        <dbReference type="PROSITE" id="PS51669"/>
    </source>
</evidence>
<dbReference type="InterPro" id="IPR009010">
    <property type="entry name" value="Asp_de-COase-like_dom_sf"/>
</dbReference>
<keyword evidence="3" id="KW-0408">Iron</keyword>
<comment type="caution">
    <text evidence="6">The sequence shown here is derived from an EMBL/GenBank/DDBJ whole genome shotgun (WGS) entry which is preliminary data.</text>
</comment>
<dbReference type="Pfam" id="PF04879">
    <property type="entry name" value="Molybdop_Fe4S4"/>
    <property type="match status" value="1"/>
</dbReference>
<gene>
    <name evidence="6" type="ORF">SCABRO_03363</name>
</gene>
<evidence type="ECO:0000313" key="7">
    <source>
        <dbReference type="Proteomes" id="UP000030652"/>
    </source>
</evidence>
<dbReference type="EC" id="1.-.-.-" evidence="6"/>
<evidence type="ECO:0000313" key="6">
    <source>
        <dbReference type="EMBL" id="KHE90885.1"/>
    </source>
</evidence>
<comment type="similarity">
    <text evidence="1">Belongs to the prokaryotic molybdopterin-containing oxidoreductase family.</text>
</comment>
<dbReference type="Pfam" id="PF01568">
    <property type="entry name" value="Molydop_binding"/>
    <property type="match status" value="1"/>
</dbReference>
<dbReference type="Gene3D" id="3.30.2070.10">
    <property type="entry name" value="Formate dehydrogenase/DMSO reductase"/>
    <property type="match status" value="1"/>
</dbReference>
<evidence type="ECO:0000256" key="2">
    <source>
        <dbReference type="ARBA" id="ARBA00022723"/>
    </source>
</evidence>
<dbReference type="PROSITE" id="PS51669">
    <property type="entry name" value="4FE4S_MOW_BIS_MGD"/>
    <property type="match status" value="1"/>
</dbReference>
<keyword evidence="6" id="KW-0560">Oxidoreductase</keyword>
<keyword evidence="2" id="KW-0479">Metal-binding</keyword>
<dbReference type="InterPro" id="IPR006657">
    <property type="entry name" value="MoPterin_dinucl-bd_dom"/>
</dbReference>
<dbReference type="Gene3D" id="3.40.50.740">
    <property type="match status" value="1"/>
</dbReference>
<dbReference type="PANTHER" id="PTHR43742:SF6">
    <property type="entry name" value="OXIDOREDUCTASE YYAE-RELATED"/>
    <property type="match status" value="1"/>
</dbReference>
<dbReference type="SUPFAM" id="SSF53706">
    <property type="entry name" value="Formate dehydrogenase/DMSO reductase, domains 1-3"/>
    <property type="match status" value="1"/>
</dbReference>
<dbReference type="GO" id="GO:0016491">
    <property type="term" value="F:oxidoreductase activity"/>
    <property type="evidence" value="ECO:0007669"/>
    <property type="project" value="UniProtKB-KW"/>
</dbReference>
<dbReference type="Gene3D" id="2.20.25.90">
    <property type="entry name" value="ADC-like domains"/>
    <property type="match status" value="1"/>
</dbReference>